<dbReference type="RefSeq" id="WP_169249075.1">
    <property type="nucleotide sequence ID" value="NZ_SPMZ01000031.1"/>
</dbReference>
<keyword evidence="2" id="KW-1133">Transmembrane helix</keyword>
<evidence type="ECO:0000256" key="1">
    <source>
        <dbReference type="SAM" id="MobiDB-lite"/>
    </source>
</evidence>
<dbReference type="PANTHER" id="PTHR34475">
    <property type="match status" value="1"/>
</dbReference>
<feature type="domain" description="Cytoskeleton protein RodZ-like C-terminal" evidence="3">
    <location>
        <begin position="264"/>
        <end position="336"/>
    </location>
</feature>
<evidence type="ECO:0000313" key="4">
    <source>
        <dbReference type="EMBL" id="NMQ19820.1"/>
    </source>
</evidence>
<dbReference type="InterPro" id="IPR010982">
    <property type="entry name" value="Lambda_DNA-bd_dom_sf"/>
</dbReference>
<dbReference type="Gene3D" id="1.10.260.40">
    <property type="entry name" value="lambda repressor-like DNA-binding domains"/>
    <property type="match status" value="1"/>
</dbReference>
<evidence type="ECO:0000259" key="3">
    <source>
        <dbReference type="Pfam" id="PF13464"/>
    </source>
</evidence>
<organism evidence="4 5">
    <name type="scientific">Candidatus Competibacter phosphatis</name>
    <dbReference type="NCBI Taxonomy" id="221280"/>
    <lineage>
        <taxon>Bacteria</taxon>
        <taxon>Pseudomonadati</taxon>
        <taxon>Pseudomonadota</taxon>
        <taxon>Gammaproteobacteria</taxon>
        <taxon>Candidatus Competibacteraceae</taxon>
        <taxon>Candidatus Competibacter</taxon>
    </lineage>
</organism>
<evidence type="ECO:0000313" key="5">
    <source>
        <dbReference type="Proteomes" id="UP000760480"/>
    </source>
</evidence>
<dbReference type="Pfam" id="PF13464">
    <property type="entry name" value="RodZ_C"/>
    <property type="match status" value="1"/>
</dbReference>
<feature type="compositionally biased region" description="Low complexity" evidence="1">
    <location>
        <begin position="235"/>
        <end position="246"/>
    </location>
</feature>
<feature type="compositionally biased region" description="Pro residues" evidence="1">
    <location>
        <begin position="207"/>
        <end position="229"/>
    </location>
</feature>
<reference evidence="4 5" key="1">
    <citation type="submission" date="2019-03" db="EMBL/GenBank/DDBJ databases">
        <title>Metabolic reconstructions from genomes of highly enriched 'Candidatus Accumulibacter' and 'Candidatus Competibacter' bioreactor populations.</title>
        <authorList>
            <person name="Annavajhala M.K."/>
            <person name="Welles L."/>
            <person name="Abbas B."/>
            <person name="Sorokin D."/>
            <person name="Park H."/>
            <person name="Van Loosdrecht M."/>
            <person name="Chandran K."/>
        </authorList>
    </citation>
    <scope>NUCLEOTIDE SEQUENCE [LARGE SCALE GENOMIC DNA]</scope>
    <source>
        <strain evidence="4 5">SBR_G</strain>
    </source>
</reference>
<dbReference type="EMBL" id="SPMZ01000031">
    <property type="protein sequence ID" value="NMQ19820.1"/>
    <property type="molecule type" value="Genomic_DNA"/>
</dbReference>
<dbReference type="Proteomes" id="UP000760480">
    <property type="component" value="Unassembled WGS sequence"/>
</dbReference>
<feature type="transmembrane region" description="Helical" evidence="2">
    <location>
        <begin position="122"/>
        <end position="141"/>
    </location>
</feature>
<feature type="region of interest" description="Disordered" evidence="1">
    <location>
        <begin position="154"/>
        <end position="256"/>
    </location>
</feature>
<dbReference type="InterPro" id="IPR050400">
    <property type="entry name" value="Bact_Cytoskel_RodZ"/>
</dbReference>
<gene>
    <name evidence="4" type="ORF">E4P82_11790</name>
</gene>
<sequence>MSNEMSTDFTSPTEATGAANESLGAWLTQVRTGYGAEQRDVAHHLGLNPTIIQSLETDDFARLGAPVFVRGYLSRYARLLNLPEQAVLERYRQQSGITSQAPPPLQVARPLRRQTRVRDLRGLFYLLLVAGIGWIAIQHLGDLDPSRLTALWSGTSQNGGPPTTPTVATQTQYPFQPASGTTNQPAPPPTSSPGNTPTPIVAAPPVVAVPPTPTPNAAPPAPEPTPVPSLPGVQTATAATTPSAAPIEESGDSPTTDTGAKLLLEFSNDCWVEVKDAEGKVLISSLKRANSSESLSGPAPFAITLGNAPAARLTLDGQPIDKAIYVPRRGTVSRFTLPRPQP</sequence>
<proteinExistence type="predicted"/>
<comment type="caution">
    <text evidence="4">The sequence shown here is derived from an EMBL/GenBank/DDBJ whole genome shotgun (WGS) entry which is preliminary data.</text>
</comment>
<feature type="compositionally biased region" description="Low complexity" evidence="1">
    <location>
        <begin position="192"/>
        <end position="206"/>
    </location>
</feature>
<dbReference type="InterPro" id="IPR025194">
    <property type="entry name" value="RodZ-like_C"/>
</dbReference>
<keyword evidence="2" id="KW-0472">Membrane</keyword>
<feature type="compositionally biased region" description="Low complexity" evidence="1">
    <location>
        <begin position="165"/>
        <end position="174"/>
    </location>
</feature>
<protein>
    <submittedName>
        <fullName evidence="4">Helix-turn-helix domain-containing protein</fullName>
    </submittedName>
</protein>
<dbReference type="Pfam" id="PF13413">
    <property type="entry name" value="HTH_25"/>
    <property type="match status" value="1"/>
</dbReference>
<dbReference type="PANTHER" id="PTHR34475:SF1">
    <property type="entry name" value="CYTOSKELETON PROTEIN RODZ"/>
    <property type="match status" value="1"/>
</dbReference>
<evidence type="ECO:0000256" key="2">
    <source>
        <dbReference type="SAM" id="Phobius"/>
    </source>
</evidence>
<accession>A0ABX1TMZ6</accession>
<keyword evidence="5" id="KW-1185">Reference proteome</keyword>
<name>A0ABX1TMZ6_9GAMM</name>
<keyword evidence="2" id="KW-0812">Transmembrane</keyword>